<dbReference type="EMBL" id="CP086720">
    <property type="protein sequence ID" value="WOO86001.1"/>
    <property type="molecule type" value="Genomic_DNA"/>
</dbReference>
<dbReference type="GO" id="GO:0000981">
    <property type="term" value="F:DNA-binding transcription factor activity, RNA polymerase II-specific"/>
    <property type="evidence" value="ECO:0007669"/>
    <property type="project" value="InterPro"/>
</dbReference>
<dbReference type="SUPFAM" id="SSF57701">
    <property type="entry name" value="Zn2/Cys6 DNA-binding domain"/>
    <property type="match status" value="1"/>
</dbReference>
<dbReference type="InterPro" id="IPR021858">
    <property type="entry name" value="Fun_TF"/>
</dbReference>
<dbReference type="PANTHER" id="PTHR37534">
    <property type="entry name" value="TRANSCRIPTIONAL ACTIVATOR PROTEIN UGA3"/>
    <property type="match status" value="1"/>
</dbReference>
<accession>A0AAF0YJV6</accession>
<keyword evidence="2" id="KW-0539">Nucleus</keyword>
<gene>
    <name evidence="5" type="ORF">LOC62_07G009489</name>
</gene>
<feature type="compositionally biased region" description="Basic residues" evidence="3">
    <location>
        <begin position="26"/>
        <end position="37"/>
    </location>
</feature>
<reference evidence="5" key="1">
    <citation type="submission" date="2023-10" db="EMBL/GenBank/DDBJ databases">
        <authorList>
            <person name="Noh H."/>
        </authorList>
    </citation>
    <scope>NUCLEOTIDE SEQUENCE</scope>
    <source>
        <strain evidence="5">DUCC4014</strain>
    </source>
</reference>
<dbReference type="Pfam" id="PF11951">
    <property type="entry name" value="Fungal_trans_2"/>
    <property type="match status" value="1"/>
</dbReference>
<dbReference type="GO" id="GO:0005634">
    <property type="term" value="C:nucleus"/>
    <property type="evidence" value="ECO:0007669"/>
    <property type="project" value="UniProtKB-SubCell"/>
</dbReference>
<feature type="domain" description="Zn(2)-C6 fungal-type" evidence="4">
    <location>
        <begin position="38"/>
        <end position="75"/>
    </location>
</feature>
<name>A0AAF0YJV6_9TREE</name>
<evidence type="ECO:0000256" key="2">
    <source>
        <dbReference type="ARBA" id="ARBA00023242"/>
    </source>
</evidence>
<dbReference type="CDD" id="cd00067">
    <property type="entry name" value="GAL4"/>
    <property type="match status" value="1"/>
</dbReference>
<feature type="region of interest" description="Disordered" evidence="3">
    <location>
        <begin position="1"/>
        <end position="37"/>
    </location>
</feature>
<dbReference type="Proteomes" id="UP000827549">
    <property type="component" value="Chromosome 7"/>
</dbReference>
<dbReference type="AlphaFoldDB" id="A0AAF0YJV6"/>
<evidence type="ECO:0000313" key="5">
    <source>
        <dbReference type="EMBL" id="WOO86001.1"/>
    </source>
</evidence>
<sequence>MLKRASLSLSPIARMADTSSLDTSPPRKRKRHTRKTSGCRECRRQHIRCAEGATLPSGQRTSCKRCWQTDQACFYPANGRVRKGELKDETWEQAADVETWIPPAEEGDKGTPSPETLGVRIDLTPMDGSVAPLPPVSLPPLLHRGSADSLDIPLMPMTLPVMPVDGDPGTGSSYLSCTTCDSSGLSDSTINIPLQVPTNTINLPSGLGAVPQSPLSNALTLHGLSPWSVSASNILHLLGGEDGDDTDADQEKKGASVRVIDAVADANQDMTAWLPKDVWSSIISPAPTKSLSLFSLASLSASPVDRTVVSYFELQGHNDIVAVASSRQNWIFTQLFPRLFAILFAPEDRSAPPITGVIRDWLQGCLLHLAYVHRGNVEKDPPKSWYWRSEAAKYRQAASYALLRAKVTSSNGEWKTEEYLMGFFVRCMADMLDSGQLQVDRTTAFELPDDTSSPMYPSLRDLITVYSTLQYSCTAFDTRTGFSAAPPFQLRDDGPVWVEKFFGCSRTMIRLLGRASGMVAQRAALLHKGREGSGPALLLRAEAEKLVGELGDSWDWDESTLDVGRSDRVQRGSEVMRYALRTMLLCEVLNVDLSDPRITSGCAKAIEIVADCEPSNMPGFQWALTIIAIYTRDPDVRERIASLMTMTLAISFGPNYRGTKEILALCWEVLDTQGKYENGIAPWREAMNALGRNLWI</sequence>
<dbReference type="PANTHER" id="PTHR37534:SF46">
    <property type="entry name" value="ZN(II)2CYS6 TRANSCRIPTION FACTOR (EUROFUNG)"/>
    <property type="match status" value="1"/>
</dbReference>
<keyword evidence="6" id="KW-1185">Reference proteome</keyword>
<evidence type="ECO:0000259" key="4">
    <source>
        <dbReference type="PROSITE" id="PS50048"/>
    </source>
</evidence>
<dbReference type="InterPro" id="IPR036864">
    <property type="entry name" value="Zn2-C6_fun-type_DNA-bd_sf"/>
</dbReference>
<proteinExistence type="predicted"/>
<dbReference type="GO" id="GO:0008270">
    <property type="term" value="F:zinc ion binding"/>
    <property type="evidence" value="ECO:0007669"/>
    <property type="project" value="InterPro"/>
</dbReference>
<evidence type="ECO:0000256" key="3">
    <source>
        <dbReference type="SAM" id="MobiDB-lite"/>
    </source>
</evidence>
<evidence type="ECO:0000313" key="6">
    <source>
        <dbReference type="Proteomes" id="UP000827549"/>
    </source>
</evidence>
<comment type="subcellular location">
    <subcellularLocation>
        <location evidence="1">Nucleus</location>
    </subcellularLocation>
</comment>
<dbReference type="RefSeq" id="XP_062632027.1">
    <property type="nucleotide sequence ID" value="XM_062776043.1"/>
</dbReference>
<protein>
    <recommendedName>
        <fullName evidence="4">Zn(2)-C6 fungal-type domain-containing protein</fullName>
    </recommendedName>
</protein>
<evidence type="ECO:0000256" key="1">
    <source>
        <dbReference type="ARBA" id="ARBA00004123"/>
    </source>
</evidence>
<dbReference type="InterPro" id="IPR001138">
    <property type="entry name" value="Zn2Cys6_DnaBD"/>
</dbReference>
<organism evidence="5 6">
    <name type="scientific">Vanrija pseudolonga</name>
    <dbReference type="NCBI Taxonomy" id="143232"/>
    <lineage>
        <taxon>Eukaryota</taxon>
        <taxon>Fungi</taxon>
        <taxon>Dikarya</taxon>
        <taxon>Basidiomycota</taxon>
        <taxon>Agaricomycotina</taxon>
        <taxon>Tremellomycetes</taxon>
        <taxon>Trichosporonales</taxon>
        <taxon>Trichosporonaceae</taxon>
        <taxon>Vanrija</taxon>
    </lineage>
</organism>
<dbReference type="GeneID" id="87812650"/>
<dbReference type="PROSITE" id="PS50048">
    <property type="entry name" value="ZN2_CY6_FUNGAL_2"/>
    <property type="match status" value="1"/>
</dbReference>